<sequence length="425" mass="45821">MTRPNGLPAIAAVLTCALVLVGCSGTAAEPKTDGPVTLTVATFGEFGYEKLFKEYEKAHPGTTVVSRVADFETHHKQLATSLGAGRGAADVVAIEEQYMPQFRQSKDKFADLGQFGAKDLRPRWRPWKWEQGAVGDFVMGLGTDMGSLAMCYRRDLYEKAGLPTERDAVAALWPTWEQFAQVADRFASKVTDAKFADSAGTIYTAIINQSEENYFAKANDSFVGDTNPAIHSAFTLAGGIGAKGETARVTPFTQPWTVAIKQSRFATITCPAWMLTQIQEAGGPELAGKWDVTSIPGKGGNWGGSYLTIPAQGTHQKQAYDLASWLTAPEQQKRIFLDSGLLPSALDAYQDGAVLSHTNAYFSGAPVGKLFAASAEALRPNYRGLRDAHVRPTFGHGLGRVEEGKQSIDQAWDQSVTEARAAASN</sequence>
<evidence type="ECO:0000256" key="1">
    <source>
        <dbReference type="SAM" id="SignalP"/>
    </source>
</evidence>
<dbReference type="InterPro" id="IPR050490">
    <property type="entry name" value="Bact_solute-bd_prot1"/>
</dbReference>
<dbReference type="Pfam" id="PF13416">
    <property type="entry name" value="SBP_bac_8"/>
    <property type="match status" value="1"/>
</dbReference>
<dbReference type="RefSeq" id="WP_091291299.1">
    <property type="nucleotide sequence ID" value="NZ_FNON01000004.1"/>
</dbReference>
<organism evidence="2 3">
    <name type="scientific">Amycolatopsis xylanica</name>
    <dbReference type="NCBI Taxonomy" id="589385"/>
    <lineage>
        <taxon>Bacteria</taxon>
        <taxon>Bacillati</taxon>
        <taxon>Actinomycetota</taxon>
        <taxon>Actinomycetes</taxon>
        <taxon>Pseudonocardiales</taxon>
        <taxon>Pseudonocardiaceae</taxon>
        <taxon>Amycolatopsis</taxon>
    </lineage>
</organism>
<feature type="signal peptide" evidence="1">
    <location>
        <begin position="1"/>
        <end position="27"/>
    </location>
</feature>
<evidence type="ECO:0000313" key="3">
    <source>
        <dbReference type="Proteomes" id="UP000199515"/>
    </source>
</evidence>
<dbReference type="Proteomes" id="UP000199515">
    <property type="component" value="Unassembled WGS sequence"/>
</dbReference>
<gene>
    <name evidence="2" type="ORF">SAMN05421504_104434</name>
</gene>
<reference evidence="2 3" key="1">
    <citation type="submission" date="2016-10" db="EMBL/GenBank/DDBJ databases">
        <authorList>
            <person name="de Groot N.N."/>
        </authorList>
    </citation>
    <scope>NUCLEOTIDE SEQUENCE [LARGE SCALE GENOMIC DNA]</scope>
    <source>
        <strain evidence="2 3">CPCC 202699</strain>
    </source>
</reference>
<dbReference type="STRING" id="589385.SAMN05421504_104434"/>
<dbReference type="OrthoDB" id="3226017at2"/>
<keyword evidence="3" id="KW-1185">Reference proteome</keyword>
<accession>A0A1H3GX62</accession>
<protein>
    <submittedName>
        <fullName evidence="2">Cellobiose transport system substrate-binding protein</fullName>
    </submittedName>
</protein>
<feature type="chain" id="PRO_5011656197" evidence="1">
    <location>
        <begin position="28"/>
        <end position="425"/>
    </location>
</feature>
<keyword evidence="1" id="KW-0732">Signal</keyword>
<dbReference type="PANTHER" id="PTHR43649">
    <property type="entry name" value="ARABINOSE-BINDING PROTEIN-RELATED"/>
    <property type="match status" value="1"/>
</dbReference>
<dbReference type="InterPro" id="IPR006059">
    <property type="entry name" value="SBP"/>
</dbReference>
<dbReference type="PANTHER" id="PTHR43649:SF32">
    <property type="entry name" value="SUGAR BINDING SECRETED PROTEIN"/>
    <property type="match status" value="1"/>
</dbReference>
<dbReference type="Gene3D" id="3.40.190.10">
    <property type="entry name" value="Periplasmic binding protein-like II"/>
    <property type="match status" value="1"/>
</dbReference>
<evidence type="ECO:0000313" key="2">
    <source>
        <dbReference type="EMBL" id="SDY07913.1"/>
    </source>
</evidence>
<dbReference type="PROSITE" id="PS51257">
    <property type="entry name" value="PROKAR_LIPOPROTEIN"/>
    <property type="match status" value="1"/>
</dbReference>
<dbReference type="AlphaFoldDB" id="A0A1H3GX62"/>
<name>A0A1H3GX62_9PSEU</name>
<dbReference type="SUPFAM" id="SSF53850">
    <property type="entry name" value="Periplasmic binding protein-like II"/>
    <property type="match status" value="1"/>
</dbReference>
<proteinExistence type="predicted"/>
<dbReference type="EMBL" id="FNON01000004">
    <property type="protein sequence ID" value="SDY07913.1"/>
    <property type="molecule type" value="Genomic_DNA"/>
</dbReference>